<keyword evidence="3" id="KW-1185">Reference proteome</keyword>
<evidence type="ECO:0000256" key="1">
    <source>
        <dbReference type="SAM" id="MobiDB-lite"/>
    </source>
</evidence>
<evidence type="ECO:0000313" key="2">
    <source>
        <dbReference type="EMBL" id="CAH3023937.1"/>
    </source>
</evidence>
<feature type="non-terminal residue" evidence="2">
    <location>
        <position position="1"/>
    </location>
</feature>
<name>A0ABN8M3E0_9CNID</name>
<accession>A0ABN8M3E0</accession>
<evidence type="ECO:0000313" key="3">
    <source>
        <dbReference type="Proteomes" id="UP001159427"/>
    </source>
</evidence>
<feature type="compositionally biased region" description="Basic and acidic residues" evidence="1">
    <location>
        <begin position="90"/>
        <end position="108"/>
    </location>
</feature>
<sequence>RGSYQPCNASIQQFIKKGSEKQFSLNSVAVEHVQSASTSLEQAATPQVEKSLKELKKDEKKLFHRNKLNLIADSSEEGWEVVNEYQRRDLDDDNDDGKRIRPAKERASQKRRRAQSAKEKPPLRPQKHLVYRFPRCPSWFLVTELLSLRLIEIFLHQALVLRTFRCRQLAWGQLLHFYKFRPFQKLVPRLPSSVFR</sequence>
<proteinExistence type="predicted"/>
<comment type="caution">
    <text evidence="2">The sequence shown here is derived from an EMBL/GenBank/DDBJ whole genome shotgun (WGS) entry which is preliminary data.</text>
</comment>
<protein>
    <submittedName>
        <fullName evidence="2">Uncharacterized protein</fullName>
    </submittedName>
</protein>
<dbReference type="EMBL" id="CALNXI010000282">
    <property type="protein sequence ID" value="CAH3023937.1"/>
    <property type="molecule type" value="Genomic_DNA"/>
</dbReference>
<gene>
    <name evidence="2" type="ORF">PEVE_00021054</name>
</gene>
<organism evidence="2 3">
    <name type="scientific">Porites evermanni</name>
    <dbReference type="NCBI Taxonomy" id="104178"/>
    <lineage>
        <taxon>Eukaryota</taxon>
        <taxon>Metazoa</taxon>
        <taxon>Cnidaria</taxon>
        <taxon>Anthozoa</taxon>
        <taxon>Hexacorallia</taxon>
        <taxon>Scleractinia</taxon>
        <taxon>Fungiina</taxon>
        <taxon>Poritidae</taxon>
        <taxon>Porites</taxon>
    </lineage>
</organism>
<dbReference type="Proteomes" id="UP001159427">
    <property type="component" value="Unassembled WGS sequence"/>
</dbReference>
<feature type="region of interest" description="Disordered" evidence="1">
    <location>
        <begin position="90"/>
        <end position="123"/>
    </location>
</feature>
<reference evidence="2 3" key="1">
    <citation type="submission" date="2022-05" db="EMBL/GenBank/DDBJ databases">
        <authorList>
            <consortium name="Genoscope - CEA"/>
            <person name="William W."/>
        </authorList>
    </citation>
    <scope>NUCLEOTIDE SEQUENCE [LARGE SCALE GENOMIC DNA]</scope>
</reference>